<feature type="active site" description="Proton acceptor" evidence="2">
    <location>
        <position position="123"/>
    </location>
</feature>
<dbReference type="GO" id="GO:0016874">
    <property type="term" value="F:ligase activity"/>
    <property type="evidence" value="ECO:0007669"/>
    <property type="project" value="UniProtKB-KW"/>
</dbReference>
<dbReference type="EC" id="3.1.4.58" evidence="2"/>
<dbReference type="STRING" id="1006006.Mcup_0448"/>
<evidence type="ECO:0000313" key="5">
    <source>
        <dbReference type="Proteomes" id="UP000007812"/>
    </source>
</evidence>
<dbReference type="PATRIC" id="fig|1006006.8.peg.451"/>
<sequence length="195" mass="22146">MRLFIGVPVRDAPWLREALSSVERTGADVKLVDPQNVHITLAFLGEVREDKLELVKESLDELEFQRFNVGFRGFGAFPSISRPRVVWIGITEGFNELKRIRTSLVRSLSSKRIRVEEEQFVPHLTLARVKGPRGVLELAKLVSEASDKEFGSQEVNEVTLFKSTLTPKGPIYDPVHKRLAGDNFELRGDSDRRTF</sequence>
<dbReference type="Gene3D" id="3.90.1140.10">
    <property type="entry name" value="Cyclic phosphodiesterase"/>
    <property type="match status" value="1"/>
</dbReference>
<name>F4G057_METCR</name>
<protein>
    <recommendedName>
        <fullName evidence="2">RNA 2',3'-cyclic phosphodiesterase</fullName>
        <shortName evidence="2">RNA 2',3'-CPDase</shortName>
        <ecNumber evidence="2">3.1.4.58</ecNumber>
    </recommendedName>
</protein>
<dbReference type="GO" id="GO:0008664">
    <property type="term" value="F:RNA 2',3'-cyclic 3'-phosphodiesterase activity"/>
    <property type="evidence" value="ECO:0007669"/>
    <property type="project" value="UniProtKB-EC"/>
</dbReference>
<evidence type="ECO:0000256" key="1">
    <source>
        <dbReference type="ARBA" id="ARBA00022801"/>
    </source>
</evidence>
<comment type="similarity">
    <text evidence="2">Belongs to the 2H phosphoesterase superfamily. ThpR family.</text>
</comment>
<dbReference type="Proteomes" id="UP000007812">
    <property type="component" value="Chromosome"/>
</dbReference>
<feature type="short sequence motif" description="HXTX 2" evidence="2">
    <location>
        <begin position="123"/>
        <end position="126"/>
    </location>
</feature>
<dbReference type="InterPro" id="IPR009097">
    <property type="entry name" value="Cyclic_Pdiesterase"/>
</dbReference>
<dbReference type="KEGG" id="mcn:Mcup_0448"/>
<reference evidence="4 5" key="1">
    <citation type="journal article" date="2011" name="J. Bacteriol.">
        <title>Complete genome sequence of Metallosphaera cuprina, a metal sulfide-oxidizing archaeon from a hot spring.</title>
        <authorList>
            <person name="Liu L.J."/>
            <person name="You X.Y."/>
            <person name="Zheng H."/>
            <person name="Wang S."/>
            <person name="Jiang C.Y."/>
            <person name="Liu S.J."/>
        </authorList>
    </citation>
    <scope>NUCLEOTIDE SEQUENCE [LARGE SCALE GENOMIC DNA]</scope>
    <source>
        <strain evidence="4 5">Ar-4</strain>
    </source>
</reference>
<comment type="function">
    <text evidence="2">Hydrolyzes RNA 2',3'-cyclic phosphodiester to an RNA 2'-phosphomonoester.</text>
</comment>
<dbReference type="HAMAP" id="MF_01940">
    <property type="entry name" value="RNA_CPDase"/>
    <property type="match status" value="1"/>
</dbReference>
<dbReference type="Pfam" id="PF02834">
    <property type="entry name" value="LigT_PEase"/>
    <property type="match status" value="2"/>
</dbReference>
<dbReference type="RefSeq" id="WP_013737054.1">
    <property type="nucleotide sequence ID" value="NC_015435.1"/>
</dbReference>
<dbReference type="AlphaFoldDB" id="F4G057"/>
<gene>
    <name evidence="4" type="ordered locus">Mcup_0448</name>
</gene>
<proteinExistence type="inferred from homology"/>
<dbReference type="InterPro" id="IPR014051">
    <property type="entry name" value="Phosphoesterase_HXTX"/>
</dbReference>
<evidence type="ECO:0000313" key="4">
    <source>
        <dbReference type="EMBL" id="AEB94556.1"/>
    </source>
</evidence>
<evidence type="ECO:0000259" key="3">
    <source>
        <dbReference type="Pfam" id="PF02834"/>
    </source>
</evidence>
<comment type="catalytic activity">
    <reaction evidence="2">
        <text>a 3'-end 2',3'-cyclophospho-ribonucleotide-RNA + H2O = a 3'-end 2'-phospho-ribonucleotide-RNA + H(+)</text>
        <dbReference type="Rhea" id="RHEA:11828"/>
        <dbReference type="Rhea" id="RHEA-COMP:10464"/>
        <dbReference type="Rhea" id="RHEA-COMP:17353"/>
        <dbReference type="ChEBI" id="CHEBI:15377"/>
        <dbReference type="ChEBI" id="CHEBI:15378"/>
        <dbReference type="ChEBI" id="CHEBI:83064"/>
        <dbReference type="ChEBI" id="CHEBI:173113"/>
        <dbReference type="EC" id="3.1.4.58"/>
    </reaction>
</comment>
<evidence type="ECO:0000256" key="2">
    <source>
        <dbReference type="HAMAP-Rule" id="MF_01940"/>
    </source>
</evidence>
<feature type="short sequence motif" description="HXTX 1" evidence="2">
    <location>
        <begin position="38"/>
        <end position="41"/>
    </location>
</feature>
<feature type="active site" description="Proton donor" evidence="2">
    <location>
        <position position="38"/>
    </location>
</feature>
<dbReference type="PANTHER" id="PTHR35561:SF1">
    <property type="entry name" value="RNA 2',3'-CYCLIC PHOSPHODIESTERASE"/>
    <property type="match status" value="1"/>
</dbReference>
<organism evidence="4 5">
    <name type="scientific">Metallosphaera cuprina (strain Ar-4)</name>
    <dbReference type="NCBI Taxonomy" id="1006006"/>
    <lineage>
        <taxon>Archaea</taxon>
        <taxon>Thermoproteota</taxon>
        <taxon>Thermoprotei</taxon>
        <taxon>Sulfolobales</taxon>
        <taxon>Sulfolobaceae</taxon>
        <taxon>Metallosphaera</taxon>
    </lineage>
</organism>
<dbReference type="InterPro" id="IPR004175">
    <property type="entry name" value="RNA_CPDase"/>
</dbReference>
<keyword evidence="5" id="KW-1185">Reference proteome</keyword>
<dbReference type="GO" id="GO:0004113">
    <property type="term" value="F:2',3'-cyclic-nucleotide 3'-phosphodiesterase activity"/>
    <property type="evidence" value="ECO:0007669"/>
    <property type="project" value="InterPro"/>
</dbReference>
<dbReference type="HOGENOM" id="CLU_081251_3_2_2"/>
<keyword evidence="1 2" id="KW-0378">Hydrolase</keyword>
<keyword evidence="4" id="KW-0436">Ligase</keyword>
<feature type="domain" description="Phosphoesterase HXTX" evidence="3">
    <location>
        <begin position="12"/>
        <end position="87"/>
    </location>
</feature>
<dbReference type="OrthoDB" id="44091at2157"/>
<dbReference type="NCBIfam" id="TIGR02258">
    <property type="entry name" value="2_5_ligase"/>
    <property type="match status" value="1"/>
</dbReference>
<dbReference type="EMBL" id="CP002656">
    <property type="protein sequence ID" value="AEB94556.1"/>
    <property type="molecule type" value="Genomic_DNA"/>
</dbReference>
<accession>F4G057</accession>
<dbReference type="SUPFAM" id="SSF55144">
    <property type="entry name" value="LigT-like"/>
    <property type="match status" value="1"/>
</dbReference>
<dbReference type="eggNOG" id="arCOG01736">
    <property type="taxonomic scope" value="Archaea"/>
</dbReference>
<feature type="domain" description="Phosphoesterase HXTX" evidence="3">
    <location>
        <begin position="94"/>
        <end position="172"/>
    </location>
</feature>
<dbReference type="GeneID" id="10492642"/>
<dbReference type="PANTHER" id="PTHR35561">
    <property type="entry name" value="RNA 2',3'-CYCLIC PHOSPHODIESTERASE"/>
    <property type="match status" value="1"/>
</dbReference>